<reference evidence="2 3" key="1">
    <citation type="journal article" date="2011" name="J. Bacteriol.">
        <title>Complete genome sequence of the cellulose-degrading bacterium Cellulosilyticum lentocellum.</title>
        <authorList>
            <consortium name="US DOE Joint Genome Institute"/>
            <person name="Miller D.A."/>
            <person name="Suen G."/>
            <person name="Bruce D."/>
            <person name="Copeland A."/>
            <person name="Cheng J.F."/>
            <person name="Detter C."/>
            <person name="Goodwin L.A."/>
            <person name="Han C.S."/>
            <person name="Hauser L.J."/>
            <person name="Land M.L."/>
            <person name="Lapidus A."/>
            <person name="Lucas S."/>
            <person name="Meincke L."/>
            <person name="Pitluck S."/>
            <person name="Tapia R."/>
            <person name="Teshima H."/>
            <person name="Woyke T."/>
            <person name="Fox B.G."/>
            <person name="Angert E.R."/>
            <person name="Currie C.R."/>
        </authorList>
    </citation>
    <scope>NUCLEOTIDE SEQUENCE [LARGE SCALE GENOMIC DNA]</scope>
    <source>
        <strain evidence="3">ATCC 49066 / DSM 5427 / NCIMB 11756 / RHM5</strain>
    </source>
</reference>
<feature type="domain" description="CDI immunity protein" evidence="1">
    <location>
        <begin position="7"/>
        <end position="74"/>
    </location>
</feature>
<dbReference type="InterPro" id="IPR041256">
    <property type="entry name" value="CdiI_4"/>
</dbReference>
<dbReference type="KEGG" id="cle:Clole_0423"/>
<evidence type="ECO:0000313" key="2">
    <source>
        <dbReference type="EMBL" id="ADZ82166.1"/>
    </source>
</evidence>
<organism evidence="2 3">
    <name type="scientific">Cellulosilyticum lentocellum (strain ATCC 49066 / DSM 5427 / NCIMB 11756 / RHM5)</name>
    <name type="common">Clostridium lentocellum</name>
    <dbReference type="NCBI Taxonomy" id="642492"/>
    <lineage>
        <taxon>Bacteria</taxon>
        <taxon>Bacillati</taxon>
        <taxon>Bacillota</taxon>
        <taxon>Clostridia</taxon>
        <taxon>Lachnospirales</taxon>
        <taxon>Cellulosilyticaceae</taxon>
        <taxon>Cellulosilyticum</taxon>
    </lineage>
</organism>
<gene>
    <name evidence="2" type="ordered locus">Clole_0423</name>
</gene>
<keyword evidence="3" id="KW-1185">Reference proteome</keyword>
<dbReference type="Pfam" id="PF18624">
    <property type="entry name" value="CdiI_4"/>
    <property type="match status" value="1"/>
</dbReference>
<evidence type="ECO:0000259" key="1">
    <source>
        <dbReference type="Pfam" id="PF18624"/>
    </source>
</evidence>
<dbReference type="AlphaFoldDB" id="F2JKK6"/>
<evidence type="ECO:0000313" key="3">
    <source>
        <dbReference type="Proteomes" id="UP000008467"/>
    </source>
</evidence>
<name>F2JKK6_CELLD</name>
<dbReference type="Proteomes" id="UP000008467">
    <property type="component" value="Chromosome"/>
</dbReference>
<dbReference type="HOGENOM" id="CLU_2463435_0_0_9"/>
<sequence>MTRNAVNEEMRCYFSNEFPISDEEYFGDTGVAFYFDYPAVDEECIIMLSNQEFYEVIKKKYMEYLKDNKMNQKEILRLLDEIKCKLSL</sequence>
<proteinExistence type="predicted"/>
<dbReference type="RefSeq" id="WP_013655467.1">
    <property type="nucleotide sequence ID" value="NC_015275.1"/>
</dbReference>
<dbReference type="STRING" id="642492.Clole_0423"/>
<accession>F2JKK6</accession>
<dbReference type="EMBL" id="CP002582">
    <property type="protein sequence ID" value="ADZ82166.1"/>
    <property type="molecule type" value="Genomic_DNA"/>
</dbReference>
<protein>
    <recommendedName>
        <fullName evidence="1">CDI immunity protein domain-containing protein</fullName>
    </recommendedName>
</protein>